<organism evidence="2 3">
    <name type="scientific">Amycolatopsis oliviviridis</name>
    <dbReference type="NCBI Taxonomy" id="1471590"/>
    <lineage>
        <taxon>Bacteria</taxon>
        <taxon>Bacillati</taxon>
        <taxon>Actinomycetota</taxon>
        <taxon>Actinomycetes</taxon>
        <taxon>Pseudonocardiales</taxon>
        <taxon>Pseudonocardiaceae</taxon>
        <taxon>Amycolatopsis</taxon>
    </lineage>
</organism>
<comment type="caution">
    <text evidence="2">The sequence shown here is derived from an EMBL/GenBank/DDBJ whole genome shotgun (WGS) entry which is preliminary data.</text>
</comment>
<proteinExistence type="predicted"/>
<keyword evidence="1" id="KW-0812">Transmembrane</keyword>
<evidence type="ECO:0000256" key="1">
    <source>
        <dbReference type="SAM" id="Phobius"/>
    </source>
</evidence>
<keyword evidence="1" id="KW-1133">Transmembrane helix</keyword>
<dbReference type="Proteomes" id="UP000635387">
    <property type="component" value="Unassembled WGS sequence"/>
</dbReference>
<feature type="transmembrane region" description="Helical" evidence="1">
    <location>
        <begin position="29"/>
        <end position="49"/>
    </location>
</feature>
<protein>
    <submittedName>
        <fullName evidence="2">Uncharacterized protein</fullName>
    </submittedName>
</protein>
<reference evidence="3" key="1">
    <citation type="journal article" date="2019" name="Int. J. Syst. Evol. Microbiol.">
        <title>The Global Catalogue of Microorganisms (GCM) 10K type strain sequencing project: providing services to taxonomists for standard genome sequencing and annotation.</title>
        <authorList>
            <consortium name="The Broad Institute Genomics Platform"/>
            <consortium name="The Broad Institute Genome Sequencing Center for Infectious Disease"/>
            <person name="Wu L."/>
            <person name="Ma J."/>
        </authorList>
    </citation>
    <scope>NUCLEOTIDE SEQUENCE [LARGE SCALE GENOMIC DNA]</scope>
    <source>
        <strain evidence="3">CGMCC 4.7683</strain>
    </source>
</reference>
<name>A0ABQ3LG88_9PSEU</name>
<accession>A0ABQ3LG88</accession>
<keyword evidence="3" id="KW-1185">Reference proteome</keyword>
<sequence>MVLVGLAGLAALCYLGVVGINYVLGATDIWIHGIAGLGPFTGVILVQWWRGRRRRTSSE</sequence>
<evidence type="ECO:0000313" key="2">
    <source>
        <dbReference type="EMBL" id="GHH13148.1"/>
    </source>
</evidence>
<dbReference type="EMBL" id="BNAY01000002">
    <property type="protein sequence ID" value="GHH13148.1"/>
    <property type="molecule type" value="Genomic_DNA"/>
</dbReference>
<keyword evidence="1" id="KW-0472">Membrane</keyword>
<gene>
    <name evidence="2" type="ORF">GCM10017790_25550</name>
</gene>
<evidence type="ECO:0000313" key="3">
    <source>
        <dbReference type="Proteomes" id="UP000635387"/>
    </source>
</evidence>